<name>A0A5P8VUX0_9NOSO</name>
<dbReference type="EMBL" id="CP045226">
    <property type="protein sequence ID" value="QFS44185.1"/>
    <property type="molecule type" value="Genomic_DNA"/>
</dbReference>
<dbReference type="Proteomes" id="UP000326678">
    <property type="component" value="Chromosome Gxm1"/>
</dbReference>
<evidence type="ECO:0000313" key="1">
    <source>
        <dbReference type="EMBL" id="QFS44185.1"/>
    </source>
</evidence>
<accession>A0A5P8VUX0</accession>
<protein>
    <submittedName>
        <fullName evidence="1">Uncharacterized protein</fullName>
    </submittedName>
</protein>
<sequence length="39" mass="4459">MKALIIIFLVIQNKNSLIIDNKSLHSLIELAMPRLIREG</sequence>
<dbReference type="AlphaFoldDB" id="A0A5P8VUX0"/>
<organism evidence="1 2">
    <name type="scientific">Nostoc sphaeroides CCNUC1</name>
    <dbReference type="NCBI Taxonomy" id="2653204"/>
    <lineage>
        <taxon>Bacteria</taxon>
        <taxon>Bacillati</taxon>
        <taxon>Cyanobacteriota</taxon>
        <taxon>Cyanophyceae</taxon>
        <taxon>Nostocales</taxon>
        <taxon>Nostocaceae</taxon>
        <taxon>Nostoc</taxon>
    </lineage>
</organism>
<gene>
    <name evidence="1" type="ORF">GXM_01658</name>
</gene>
<dbReference type="KEGG" id="nsh:GXM_01658"/>
<keyword evidence="2" id="KW-1185">Reference proteome</keyword>
<evidence type="ECO:0000313" key="2">
    <source>
        <dbReference type="Proteomes" id="UP000326678"/>
    </source>
</evidence>
<reference evidence="1 2" key="1">
    <citation type="submission" date="2019-10" db="EMBL/GenBank/DDBJ databases">
        <title>Genomic and transcriptomic insights into the perfect genentic adaptation of a filamentous nitrogen-fixing cyanobacterium to rice fields.</title>
        <authorList>
            <person name="Chen Z."/>
        </authorList>
    </citation>
    <scope>NUCLEOTIDE SEQUENCE [LARGE SCALE GENOMIC DNA]</scope>
    <source>
        <strain evidence="1">CCNUC1</strain>
    </source>
</reference>
<proteinExistence type="predicted"/>